<dbReference type="EMBL" id="CYYP01000005">
    <property type="protein sequence ID" value="CUN86844.1"/>
    <property type="molecule type" value="Genomic_DNA"/>
</dbReference>
<dbReference type="InterPro" id="IPR050932">
    <property type="entry name" value="TM2D1-3-like"/>
</dbReference>
<dbReference type="Proteomes" id="UP000095468">
    <property type="component" value="Unassembled WGS sequence"/>
</dbReference>
<dbReference type="InterPro" id="IPR007829">
    <property type="entry name" value="TM2"/>
</dbReference>
<evidence type="ECO:0000259" key="6">
    <source>
        <dbReference type="Pfam" id="PF05154"/>
    </source>
</evidence>
<proteinExistence type="predicted"/>
<dbReference type="GO" id="GO:0016020">
    <property type="term" value="C:membrane"/>
    <property type="evidence" value="ECO:0007669"/>
    <property type="project" value="UniProtKB-SubCell"/>
</dbReference>
<evidence type="ECO:0000256" key="4">
    <source>
        <dbReference type="ARBA" id="ARBA00023136"/>
    </source>
</evidence>
<feature type="transmembrane region" description="Helical" evidence="5">
    <location>
        <begin position="138"/>
        <end position="160"/>
    </location>
</feature>
<gene>
    <name evidence="7" type="ORF">ERS852381_00770</name>
</gene>
<name>A0A174AEP8_9ACTN</name>
<keyword evidence="3 5" id="KW-1133">Transmembrane helix</keyword>
<organism evidence="7 8">
    <name type="scientific">Collinsella aerofaciens</name>
    <dbReference type="NCBI Taxonomy" id="74426"/>
    <lineage>
        <taxon>Bacteria</taxon>
        <taxon>Bacillati</taxon>
        <taxon>Actinomycetota</taxon>
        <taxon>Coriobacteriia</taxon>
        <taxon>Coriobacteriales</taxon>
        <taxon>Coriobacteriaceae</taxon>
        <taxon>Collinsella</taxon>
    </lineage>
</organism>
<protein>
    <submittedName>
        <fullName evidence="7">TM2 domain</fullName>
    </submittedName>
</protein>
<comment type="subcellular location">
    <subcellularLocation>
        <location evidence="1">Membrane</location>
        <topology evidence="1">Multi-pass membrane protein</topology>
    </subcellularLocation>
</comment>
<sequence length="383" mass="42514">MVKVGLRKPNLKTSLKARTTGRAKRAVKRAIIPDYGKRGMGWIKNPKKAAYNAVYSRTTVGVGDVARAVAKSGARSSASRTSSITVSSHEVTPLAKPEQKSLTREITSVDRANKALLLCFLLGWSGAHRAYARMWGSFFLYLFTFGLFGFGWLFDIVTLLMRRSELRRLGDSDPTQQQAPCSVDSTFDRNVADSGNWEQRGDGEAAARLELQRKNRAYMEENGIDVEMFTEEKVAADALRTIESVCPCMLRFDRGMSEEEPSISFCSPTKTGKMPKNVVEARIYHQDVKLLMDSHGFELPEYGDSINVMISYLADGRINKVDIHGFHNGRSVSVSIRRRSDDLVMTSAGTIGETGAWQSLCPGADPSAGDLFRALTKEVERIY</sequence>
<evidence type="ECO:0000313" key="7">
    <source>
        <dbReference type="EMBL" id="CUN86844.1"/>
    </source>
</evidence>
<evidence type="ECO:0000256" key="2">
    <source>
        <dbReference type="ARBA" id="ARBA00022692"/>
    </source>
</evidence>
<evidence type="ECO:0000256" key="3">
    <source>
        <dbReference type="ARBA" id="ARBA00022989"/>
    </source>
</evidence>
<evidence type="ECO:0000313" key="8">
    <source>
        <dbReference type="Proteomes" id="UP000095468"/>
    </source>
</evidence>
<accession>A0A174AEP8</accession>
<evidence type="ECO:0000256" key="1">
    <source>
        <dbReference type="ARBA" id="ARBA00004141"/>
    </source>
</evidence>
<keyword evidence="2 5" id="KW-0812">Transmembrane</keyword>
<dbReference type="PANTHER" id="PTHR21016">
    <property type="entry name" value="BETA-AMYLOID BINDING PROTEIN-RELATED"/>
    <property type="match status" value="1"/>
</dbReference>
<dbReference type="PANTHER" id="PTHR21016:SF25">
    <property type="entry name" value="TM2 DOMAIN-CONTAINING PROTEIN DDB_G0277895-RELATED"/>
    <property type="match status" value="1"/>
</dbReference>
<dbReference type="Pfam" id="PF05154">
    <property type="entry name" value="TM2"/>
    <property type="match status" value="1"/>
</dbReference>
<evidence type="ECO:0000256" key="5">
    <source>
        <dbReference type="SAM" id="Phobius"/>
    </source>
</evidence>
<keyword evidence="4 5" id="KW-0472">Membrane</keyword>
<dbReference type="AlphaFoldDB" id="A0A174AEP8"/>
<feature type="domain" description="TM2" evidence="6">
    <location>
        <begin position="115"/>
        <end position="157"/>
    </location>
</feature>
<reference evidence="7 8" key="1">
    <citation type="submission" date="2015-09" db="EMBL/GenBank/DDBJ databases">
        <authorList>
            <consortium name="Pathogen Informatics"/>
        </authorList>
    </citation>
    <scope>NUCLEOTIDE SEQUENCE [LARGE SCALE GENOMIC DNA]</scope>
    <source>
        <strain evidence="7 8">2789STDY5608823</strain>
    </source>
</reference>